<organism evidence="3 4">
    <name type="scientific">Strigomonas culicis</name>
    <dbReference type="NCBI Taxonomy" id="28005"/>
    <lineage>
        <taxon>Eukaryota</taxon>
        <taxon>Discoba</taxon>
        <taxon>Euglenozoa</taxon>
        <taxon>Kinetoplastea</taxon>
        <taxon>Metakinetoplastina</taxon>
        <taxon>Trypanosomatida</taxon>
        <taxon>Trypanosomatidae</taxon>
        <taxon>Strigomonadinae</taxon>
        <taxon>Strigomonas</taxon>
    </lineage>
</organism>
<evidence type="ECO:0000313" key="3">
    <source>
        <dbReference type="EMBL" id="EPY15237.1"/>
    </source>
</evidence>
<feature type="compositionally biased region" description="Low complexity" evidence="2">
    <location>
        <begin position="249"/>
        <end position="267"/>
    </location>
</feature>
<evidence type="ECO:0000256" key="2">
    <source>
        <dbReference type="SAM" id="MobiDB-lite"/>
    </source>
</evidence>
<sequence length="355" mass="38699">MTSDDPSYYCLACHGPATKEEVLLGPHAAHHCLPLPASLPALPRLLLAAARELSTTAAELHLKPYCQAQGQAREQAARLLQRRAQKVAQLRQLEAELAEVDRDLGHVVAEHKTLSACNFLFYKTRYFDVECAKVERGVDFVAAALSASPAPHEPRQRAEAELAAARALLRERQHHLREEAAAQEQLWRETLPADLTLPSVNALYGAAAPLADDRGDQRTADGTPEPAARPDPYTELKQQLLQRQRGDGAAAASRAAHASEPVDAAAEAAEERRRRRWEQHRQRQAALDQLMDSCLAEVGAGRRGDGPPRPRAEDTYMRTSPIESDGQASREGSGGSHTSSGAHVFLQAVDTLLQA</sequence>
<dbReference type="EMBL" id="ATMH01012366">
    <property type="protein sequence ID" value="EPY15237.1"/>
    <property type="molecule type" value="Genomic_DNA"/>
</dbReference>
<gene>
    <name evidence="3" type="ORF">STCU_12216</name>
</gene>
<dbReference type="AlphaFoldDB" id="S9TB64"/>
<evidence type="ECO:0000313" key="4">
    <source>
        <dbReference type="Proteomes" id="UP000015354"/>
    </source>
</evidence>
<feature type="region of interest" description="Disordered" evidence="2">
    <location>
        <begin position="208"/>
        <end position="284"/>
    </location>
</feature>
<proteinExistence type="predicted"/>
<comment type="caution">
    <text evidence="3">The sequence shown here is derived from an EMBL/GenBank/DDBJ whole genome shotgun (WGS) entry which is preliminary data.</text>
</comment>
<dbReference type="Proteomes" id="UP000015354">
    <property type="component" value="Unassembled WGS sequence"/>
</dbReference>
<feature type="coiled-coil region" evidence="1">
    <location>
        <begin position="76"/>
        <end position="110"/>
    </location>
</feature>
<feature type="compositionally biased region" description="Basic and acidic residues" evidence="2">
    <location>
        <begin position="300"/>
        <end position="316"/>
    </location>
</feature>
<keyword evidence="4" id="KW-1185">Reference proteome</keyword>
<keyword evidence="1" id="KW-0175">Coiled coil</keyword>
<protein>
    <submittedName>
        <fullName evidence="3">Uncharacterized protein</fullName>
    </submittedName>
</protein>
<accession>S9TB64</accession>
<evidence type="ECO:0000256" key="1">
    <source>
        <dbReference type="SAM" id="Coils"/>
    </source>
</evidence>
<reference evidence="3 4" key="1">
    <citation type="journal article" date="2013" name="PLoS ONE">
        <title>Predicting the Proteins of Angomonas deanei, Strigomonas culicis and Their Respective Endosymbionts Reveals New Aspects of the Trypanosomatidae Family.</title>
        <authorList>
            <person name="Motta M.C."/>
            <person name="Martins A.C."/>
            <person name="de Souza S.S."/>
            <person name="Catta-Preta C.M."/>
            <person name="Silva R."/>
            <person name="Klein C.C."/>
            <person name="de Almeida L.G."/>
            <person name="de Lima Cunha O."/>
            <person name="Ciapina L.P."/>
            <person name="Brocchi M."/>
            <person name="Colabardini A.C."/>
            <person name="de Araujo Lima B."/>
            <person name="Machado C.R."/>
            <person name="de Almeida Soares C.M."/>
            <person name="Probst C.M."/>
            <person name="de Menezes C.B."/>
            <person name="Thompson C.E."/>
            <person name="Bartholomeu D.C."/>
            <person name="Gradia D.F."/>
            <person name="Pavoni D.P."/>
            <person name="Grisard E.C."/>
            <person name="Fantinatti-Garboggini F."/>
            <person name="Marchini F.K."/>
            <person name="Rodrigues-Luiz G.F."/>
            <person name="Wagner G."/>
            <person name="Goldman G.H."/>
            <person name="Fietto J.L."/>
            <person name="Elias M.C."/>
            <person name="Goldman M.H."/>
            <person name="Sagot M.F."/>
            <person name="Pereira M."/>
            <person name="Stoco P.H."/>
            <person name="de Mendonca-Neto R.P."/>
            <person name="Teixeira S.M."/>
            <person name="Maciel T.E."/>
            <person name="de Oliveira Mendes T.A."/>
            <person name="Urmenyi T.P."/>
            <person name="de Souza W."/>
            <person name="Schenkman S."/>
            <person name="de Vasconcelos A.T."/>
        </authorList>
    </citation>
    <scope>NUCLEOTIDE SEQUENCE [LARGE SCALE GENOMIC DNA]</scope>
</reference>
<feature type="region of interest" description="Disordered" evidence="2">
    <location>
        <begin position="298"/>
        <end position="342"/>
    </location>
</feature>
<name>S9TB64_9TRYP</name>